<evidence type="ECO:0000256" key="1">
    <source>
        <dbReference type="SAM" id="Coils"/>
    </source>
</evidence>
<dbReference type="Pfam" id="PF12083">
    <property type="entry name" value="DUF3560"/>
    <property type="match status" value="1"/>
</dbReference>
<dbReference type="InterPro" id="IPR021944">
    <property type="entry name" value="DUF3560"/>
</dbReference>
<evidence type="ECO:0000313" key="3">
    <source>
        <dbReference type="EMBL" id="QJH95087.1"/>
    </source>
</evidence>
<evidence type="ECO:0000313" key="2">
    <source>
        <dbReference type="EMBL" id="QJA45088.1"/>
    </source>
</evidence>
<organism evidence="2">
    <name type="scientific">viral metagenome</name>
    <dbReference type="NCBI Taxonomy" id="1070528"/>
    <lineage>
        <taxon>unclassified sequences</taxon>
        <taxon>metagenomes</taxon>
        <taxon>organismal metagenomes</taxon>
    </lineage>
</organism>
<keyword evidence="1" id="KW-0175">Coiled coil</keyword>
<dbReference type="EMBL" id="MT143985">
    <property type="protein sequence ID" value="QJA45088.1"/>
    <property type="molecule type" value="Genomic_DNA"/>
</dbReference>
<name>A0A6H1ZC23_9ZZZZ</name>
<feature type="coiled-coil region" evidence="1">
    <location>
        <begin position="118"/>
        <end position="175"/>
    </location>
</feature>
<dbReference type="AlphaFoldDB" id="A0A6H1ZC23"/>
<protein>
    <recommendedName>
        <fullName evidence="4">DUF3560 domain-containing protein</fullName>
    </recommendedName>
</protein>
<dbReference type="EMBL" id="MT144612">
    <property type="protein sequence ID" value="QJH95087.1"/>
    <property type="molecule type" value="Genomic_DNA"/>
</dbReference>
<gene>
    <name evidence="2" type="ORF">TM448A00172_0047</name>
    <name evidence="3" type="ORF">TM448B00344_0033</name>
</gene>
<sequence>MGYSVYVRGNNLTKQTRLMNTYEAKQEARRKRYETLAAKNASHADSLHKSGMDALSQIPFGQPILVGHHSERGDRAYRGRACAKIDKSFEAQNKAAYYEEKAASVGKAGISSDDPDAIIKLKEKLAKLEGEREKFKEFNKTARKNKTDQLPAYVLTNLGANIRTVKQRIAHLEKMEATEARPDIVCDGFIIRENKEENRLQFIFEGIPAPEVRKELKSHGFRWSPTNTAWQTFLTNRGRYQAEQVKSNIINQ</sequence>
<accession>A0A6H1ZC23</accession>
<reference evidence="2" key="1">
    <citation type="submission" date="2020-03" db="EMBL/GenBank/DDBJ databases">
        <title>The deep terrestrial virosphere.</title>
        <authorList>
            <person name="Holmfeldt K."/>
            <person name="Nilsson E."/>
            <person name="Simone D."/>
            <person name="Lopez-Fernandez M."/>
            <person name="Wu X."/>
            <person name="de Brujin I."/>
            <person name="Lundin D."/>
            <person name="Andersson A."/>
            <person name="Bertilsson S."/>
            <person name="Dopson M."/>
        </authorList>
    </citation>
    <scope>NUCLEOTIDE SEQUENCE</scope>
    <source>
        <strain evidence="2">TM448A00172</strain>
        <strain evidence="3">TM448B00344</strain>
    </source>
</reference>
<proteinExistence type="predicted"/>
<evidence type="ECO:0008006" key="4">
    <source>
        <dbReference type="Google" id="ProtNLM"/>
    </source>
</evidence>